<name>A0A9N9HBN8_9GLOM</name>
<keyword evidence="3" id="KW-1185">Reference proteome</keyword>
<proteinExistence type="predicted"/>
<keyword evidence="1" id="KW-0472">Membrane</keyword>
<keyword evidence="1" id="KW-0812">Transmembrane</keyword>
<dbReference type="EMBL" id="CAJVPY010006388">
    <property type="protein sequence ID" value="CAG8661747.1"/>
    <property type="molecule type" value="Genomic_DNA"/>
</dbReference>
<feature type="non-terminal residue" evidence="2">
    <location>
        <position position="409"/>
    </location>
</feature>
<evidence type="ECO:0000313" key="2">
    <source>
        <dbReference type="EMBL" id="CAG8661747.1"/>
    </source>
</evidence>
<dbReference type="Proteomes" id="UP000789405">
    <property type="component" value="Unassembled WGS sequence"/>
</dbReference>
<feature type="transmembrane region" description="Helical" evidence="1">
    <location>
        <begin position="338"/>
        <end position="361"/>
    </location>
</feature>
<protein>
    <submittedName>
        <fullName evidence="2">22027_t:CDS:1</fullName>
    </submittedName>
</protein>
<gene>
    <name evidence="2" type="ORF">DERYTH_LOCUS10752</name>
</gene>
<evidence type="ECO:0000256" key="1">
    <source>
        <dbReference type="SAM" id="Phobius"/>
    </source>
</evidence>
<organism evidence="2 3">
    <name type="scientific">Dentiscutata erythropus</name>
    <dbReference type="NCBI Taxonomy" id="1348616"/>
    <lineage>
        <taxon>Eukaryota</taxon>
        <taxon>Fungi</taxon>
        <taxon>Fungi incertae sedis</taxon>
        <taxon>Mucoromycota</taxon>
        <taxon>Glomeromycotina</taxon>
        <taxon>Glomeromycetes</taxon>
        <taxon>Diversisporales</taxon>
        <taxon>Gigasporaceae</taxon>
        <taxon>Dentiscutata</taxon>
    </lineage>
</organism>
<evidence type="ECO:0000313" key="3">
    <source>
        <dbReference type="Proteomes" id="UP000789405"/>
    </source>
</evidence>
<keyword evidence="1" id="KW-1133">Transmembrane helix</keyword>
<accession>A0A9N9HBN8</accession>
<sequence length="409" mass="45454">MTACFSTGQVRKIAIIVASVLVWQYAITAADLFLHANAIENSQRLPGLIISSMRSLEIATNCDETELLNNNCISNKRGILYITKSLEVYRNASNSFKVWRSDNGIYFLHSPPQENAYSYSGSGIFLQSSCIPISSVCNLKAKNSTVTDFFCPESLWSVSGNVLDTSLIGYTGDIYSNVTSTIFNSNLGKYEASNPTHAIIYIHYSKSPSTNYDSEFVTNVNGNITILLHCQTYASIVDYKVTLGLLEAFPSENLTSSQMFILSVASGLTPLMHRAKDDVELITYEGNSTLFANLFAQQWAQATVARFSGIVQENGTDGGYSYVLEIIKDQTITSLSAILIYTTVIIIPLLIFSYICLYSLFNRHLNWILAEFFCTPRRLLYHVLIGNHYVDDGCLKSSIVQEGKLKTIK</sequence>
<comment type="caution">
    <text evidence="2">The sequence shown here is derived from an EMBL/GenBank/DDBJ whole genome shotgun (WGS) entry which is preliminary data.</text>
</comment>
<dbReference type="AlphaFoldDB" id="A0A9N9HBN8"/>
<reference evidence="2" key="1">
    <citation type="submission" date="2021-06" db="EMBL/GenBank/DDBJ databases">
        <authorList>
            <person name="Kallberg Y."/>
            <person name="Tangrot J."/>
            <person name="Rosling A."/>
        </authorList>
    </citation>
    <scope>NUCLEOTIDE SEQUENCE</scope>
    <source>
        <strain evidence="2">MA453B</strain>
    </source>
</reference>
<dbReference type="OrthoDB" id="2396651at2759"/>